<evidence type="ECO:0000256" key="2">
    <source>
        <dbReference type="ARBA" id="ARBA00022801"/>
    </source>
</evidence>
<keyword evidence="4" id="KW-0067">ATP-binding</keyword>
<evidence type="ECO:0000313" key="8">
    <source>
        <dbReference type="EMBL" id="ACV37724.1"/>
    </source>
</evidence>
<dbReference type="InterPro" id="IPR000330">
    <property type="entry name" value="SNF2_N"/>
</dbReference>
<reference evidence="8" key="2">
    <citation type="submission" date="2009-09" db="EMBL/GenBank/DDBJ databases">
        <title>Complete sequence of plasmid1 of Candidatus Accumulibacter phosphatis clade IIA str. UW-1.</title>
        <authorList>
            <consortium name="US DOE Joint Genome Institute"/>
            <person name="Martin H.G."/>
            <person name="Ivanova N."/>
            <person name="Kunin V."/>
            <person name="Warnecke F."/>
            <person name="Barry K."/>
            <person name="He S."/>
            <person name="Salamov A."/>
            <person name="Szeto E."/>
            <person name="Dalin E."/>
            <person name="Pangilinan J.L."/>
            <person name="Lapidus A."/>
            <person name="Lowry S."/>
            <person name="Kyrpides N.C."/>
            <person name="McMahon K.D."/>
            <person name="Hugenholtz P."/>
        </authorList>
    </citation>
    <scope>NUCLEOTIDE SEQUENCE [LARGE SCALE GENOMIC DNA]</scope>
    <source>
        <strain evidence="8">UW-1</strain>
        <plasmid evidence="8">pAph01</plasmid>
        <plasmid>UW-1</plasmid>
    </source>
</reference>
<keyword evidence="1" id="KW-0547">Nucleotide-binding</keyword>
<accession>C7RVR4</accession>
<evidence type="ECO:0000259" key="6">
    <source>
        <dbReference type="PROSITE" id="PS51192"/>
    </source>
</evidence>
<dbReference type="REBASE" id="21851">
    <property type="entry name" value="AphORF4592P"/>
</dbReference>
<dbReference type="CDD" id="cd09179">
    <property type="entry name" value="PLDc_N_DEXD_a"/>
    <property type="match status" value="1"/>
</dbReference>
<reference evidence="8" key="1">
    <citation type="submission" date="2009-08" db="EMBL/GenBank/DDBJ databases">
        <authorList>
            <consortium name="US DOE Joint Genome Institute"/>
            <person name="Lucas S."/>
            <person name="Copeland A."/>
            <person name="Lapidus A."/>
            <person name="Glavina del Rio T."/>
            <person name="Dalin E."/>
            <person name="Tice H."/>
            <person name="Bruce D."/>
            <person name="Barry K."/>
            <person name="Pitluck S."/>
            <person name="Lowry S."/>
            <person name="Larimer F."/>
            <person name="Land M."/>
            <person name="Hauser L."/>
            <person name="Kyrpides N."/>
            <person name="Ivanova N."/>
            <person name="McMahon K.D."/>
            <person name="Hugenholtz P."/>
        </authorList>
    </citation>
    <scope>NUCLEOTIDE SEQUENCE</scope>
    <source>
        <strain evidence="8">UW-1</strain>
        <plasmid evidence="8">pAph01</plasmid>
    </source>
</reference>
<proteinExistence type="predicted"/>
<dbReference type="SMART" id="SM00490">
    <property type="entry name" value="HELICc"/>
    <property type="match status" value="1"/>
</dbReference>
<dbReference type="InterPro" id="IPR001650">
    <property type="entry name" value="Helicase_C-like"/>
</dbReference>
<keyword evidence="8" id="KW-0614">Plasmid</keyword>
<dbReference type="CDD" id="cd18011">
    <property type="entry name" value="DEXDc_RapA"/>
    <property type="match status" value="1"/>
</dbReference>
<evidence type="ECO:0000256" key="3">
    <source>
        <dbReference type="ARBA" id="ARBA00022806"/>
    </source>
</evidence>
<name>C7RVR4_ACCRE</name>
<dbReference type="InterPro" id="IPR014001">
    <property type="entry name" value="Helicase_ATP-bd"/>
</dbReference>
<dbReference type="SUPFAM" id="SSF52540">
    <property type="entry name" value="P-loop containing nucleoside triphosphate hydrolases"/>
    <property type="match status" value="2"/>
</dbReference>
<dbReference type="InterPro" id="IPR049730">
    <property type="entry name" value="SNF2/RAD54-like_C"/>
</dbReference>
<evidence type="ECO:0000256" key="1">
    <source>
        <dbReference type="ARBA" id="ARBA00022741"/>
    </source>
</evidence>
<feature type="region of interest" description="Disordered" evidence="5">
    <location>
        <begin position="695"/>
        <end position="722"/>
    </location>
</feature>
<dbReference type="OrthoDB" id="9814088at2"/>
<dbReference type="SMART" id="SM00487">
    <property type="entry name" value="DEXDc"/>
    <property type="match status" value="1"/>
</dbReference>
<protein>
    <recommendedName>
        <fullName evidence="9">Helicase domain protein</fullName>
    </recommendedName>
</protein>
<dbReference type="PROSITE" id="PS51192">
    <property type="entry name" value="HELICASE_ATP_BIND_1"/>
    <property type="match status" value="1"/>
</dbReference>
<evidence type="ECO:0008006" key="9">
    <source>
        <dbReference type="Google" id="ProtNLM"/>
    </source>
</evidence>
<dbReference type="EMBL" id="CP001716">
    <property type="protein sequence ID" value="ACV37724.1"/>
    <property type="molecule type" value="Genomic_DNA"/>
</dbReference>
<dbReference type="InterPro" id="IPR057342">
    <property type="entry name" value="DEXDc_RapA"/>
</dbReference>
<evidence type="ECO:0000256" key="4">
    <source>
        <dbReference type="ARBA" id="ARBA00022840"/>
    </source>
</evidence>
<dbReference type="GO" id="GO:0016787">
    <property type="term" value="F:hydrolase activity"/>
    <property type="evidence" value="ECO:0007669"/>
    <property type="project" value="UniProtKB-KW"/>
</dbReference>
<sequence>MPLLTDFDWQSKYDHDHGSLIEQFYLRALACAQRYDRTTGYFTATALAIAARGLEGLVLNNGRMRLVVGCTLDEPEVAAIEHGQSLKDTVEGRLLKMPLAGSSPREQQALELLAWMVARGYLEIKVAVPCDDDRNPVATQAIFHEKAGILEDKTGARLAFAGSVNETAYGWLHNWESFHVFCDWDGGAGHVDAEEKSFALLWADRARRARVLDVPAAVREELLRFLPREADEPERVKRARNGDAVRDSTADDETDQRRSTPQATSVDERRKAVWQLIWSAPRQPGGERIAEATSAVTPWPHQILTFQRMLDHWPPRLLIADEVGLGKTIEAGLVLRYAWLSGRAQRILIMAPKAVMTQWQAELREKFNLNWPIYDGKRLSWYPSPLLRGKSEKEVARDEWHREPFVIVSSHLMRRRDRQNELLEVADPWDLIVLDESHHARRKSPGAAQEGPPNLLLKLMQRLKERTDGLLLLTATPMQVHPVEVWDLLSLLAMPPAWSRQGFLEFFRKSGSGNPSHEDFEFLAALFRAAEAAFGEVSIESAVRRAPERSLLKAKRILRSLRDAAATPRRQLSAEERRSAVAIMRAHTPVAGLVSRHTRGLLREYHRRGLLSTPIATREVVDEFLDMAPAEAAVYDALEAYISTTYNNAQEERRTAVGFVMTTYRKRLSSSFHALKMTLEERLAVVRGQAGLPFDELRSSEDAEDDIDESGDAADEEAVDRQKQAALQLEEQGDIETLLEQARRLPVDTKAVRLAEVLQALQRGSYHAMDDSLLPAFPQAIVFTQYTDTLDYLRDFLKTQGFSVLCYSGRGGEWLQPDGSWKRLTREETKRRFKRQDAQVLVCTDAAAEGLNFQFCGALVNFDSPWNPMRIEQRIGRVDRLGQQFPRIAIVNLMYEDTVETDVYRALRSRISLFTSVVGPLQPILSAMPARIAEVALMRPENQQQARANLVSELQQAASQTPADSFNIDEAIEAALEEPERAPAPYGLEELGHLLDHPKLLPPGVEAQRVGTKEVFWTQPGAPRISVTTDPDFFEEHPESVEFWTPGSPAFPEDSGSGVQSADGETLATLIRATRDLSSRLSNRTTECALQSVNAVL</sequence>
<dbReference type="Pfam" id="PF00271">
    <property type="entry name" value="Helicase_C"/>
    <property type="match status" value="1"/>
</dbReference>
<feature type="domain" description="Helicase C-terminal" evidence="7">
    <location>
        <begin position="768"/>
        <end position="925"/>
    </location>
</feature>
<dbReference type="HOGENOM" id="CLU_006296_0_0_4"/>
<dbReference type="Pfam" id="PF00176">
    <property type="entry name" value="SNF2-rel_dom"/>
    <property type="match status" value="1"/>
</dbReference>
<evidence type="ECO:0000256" key="5">
    <source>
        <dbReference type="SAM" id="MobiDB-lite"/>
    </source>
</evidence>
<feature type="compositionally biased region" description="Basic and acidic residues" evidence="5">
    <location>
        <begin position="233"/>
        <end position="249"/>
    </location>
</feature>
<dbReference type="CDD" id="cd18793">
    <property type="entry name" value="SF2_C_SNF"/>
    <property type="match status" value="1"/>
</dbReference>
<dbReference type="GO" id="GO:0005524">
    <property type="term" value="F:ATP binding"/>
    <property type="evidence" value="ECO:0007669"/>
    <property type="project" value="UniProtKB-KW"/>
</dbReference>
<dbReference type="GO" id="GO:0004386">
    <property type="term" value="F:helicase activity"/>
    <property type="evidence" value="ECO:0007669"/>
    <property type="project" value="UniProtKB-KW"/>
</dbReference>
<dbReference type="Gene3D" id="3.40.50.300">
    <property type="entry name" value="P-loop containing nucleotide triphosphate hydrolases"/>
    <property type="match status" value="1"/>
</dbReference>
<keyword evidence="2" id="KW-0378">Hydrolase</keyword>
<dbReference type="InterPro" id="IPR027417">
    <property type="entry name" value="P-loop_NTPase"/>
</dbReference>
<dbReference type="PROSITE" id="PS51194">
    <property type="entry name" value="HELICASE_CTER"/>
    <property type="match status" value="1"/>
</dbReference>
<organism evidence="8">
    <name type="scientific">Accumulibacter regalis</name>
    <dbReference type="NCBI Taxonomy" id="522306"/>
    <lineage>
        <taxon>Bacteria</taxon>
        <taxon>Pseudomonadati</taxon>
        <taxon>Pseudomonadota</taxon>
        <taxon>Betaproteobacteria</taxon>
        <taxon>Candidatus Accumulibacter</taxon>
    </lineage>
</organism>
<dbReference type="KEGG" id="app:CAP2UW1_4591"/>
<dbReference type="AlphaFoldDB" id="C7RVR4"/>
<geneLocation type="plasmid" evidence="8">
    <name>pAph01</name>
</geneLocation>
<feature type="domain" description="Helicase ATP-binding" evidence="6">
    <location>
        <begin position="308"/>
        <end position="495"/>
    </location>
</feature>
<evidence type="ECO:0000259" key="7">
    <source>
        <dbReference type="PROSITE" id="PS51194"/>
    </source>
</evidence>
<keyword evidence="3" id="KW-0347">Helicase</keyword>
<gene>
    <name evidence="8" type="ordered locus">CAP2UW1_4591</name>
</gene>
<feature type="region of interest" description="Disordered" evidence="5">
    <location>
        <begin position="233"/>
        <end position="268"/>
    </location>
</feature>
<dbReference type="InterPro" id="IPR038718">
    <property type="entry name" value="SNF2-like_sf"/>
</dbReference>
<feature type="compositionally biased region" description="Acidic residues" evidence="5">
    <location>
        <begin position="702"/>
        <end position="718"/>
    </location>
</feature>
<dbReference type="PANTHER" id="PTHR10799">
    <property type="entry name" value="SNF2/RAD54 HELICASE FAMILY"/>
    <property type="match status" value="1"/>
</dbReference>
<dbReference type="Gene3D" id="3.40.50.10810">
    <property type="entry name" value="Tandem AAA-ATPase domain"/>
    <property type="match status" value="1"/>
</dbReference>